<dbReference type="PANTHER" id="PTHR10584">
    <property type="entry name" value="SUGAR KINASE"/>
    <property type="match status" value="1"/>
</dbReference>
<keyword evidence="2 4" id="KW-0418">Kinase</keyword>
<dbReference type="OrthoDB" id="9792663at2"/>
<accession>A0A285NGC1</accession>
<dbReference type="PANTHER" id="PTHR10584:SF166">
    <property type="entry name" value="RIBOKINASE"/>
    <property type="match status" value="1"/>
</dbReference>
<dbReference type="RefSeq" id="WP_097152537.1">
    <property type="nucleotide sequence ID" value="NZ_OBEL01000001.1"/>
</dbReference>
<dbReference type="InterPro" id="IPR011611">
    <property type="entry name" value="PfkB_dom"/>
</dbReference>
<proteinExistence type="predicted"/>
<reference evidence="4 5" key="1">
    <citation type="submission" date="2017-09" db="EMBL/GenBank/DDBJ databases">
        <authorList>
            <person name="Ehlers B."/>
            <person name="Leendertz F.H."/>
        </authorList>
    </citation>
    <scope>NUCLEOTIDE SEQUENCE [LARGE SCALE GENOMIC DNA]</scope>
    <source>
        <strain evidence="4 5">DSM 18289</strain>
    </source>
</reference>
<protein>
    <submittedName>
        <fullName evidence="4">Ribokinase</fullName>
    </submittedName>
</protein>
<gene>
    <name evidence="4" type="ORF">SAMN06265368_1345</name>
</gene>
<evidence type="ECO:0000256" key="1">
    <source>
        <dbReference type="ARBA" id="ARBA00022679"/>
    </source>
</evidence>
<dbReference type="SUPFAM" id="SSF53613">
    <property type="entry name" value="Ribokinase-like"/>
    <property type="match status" value="1"/>
</dbReference>
<evidence type="ECO:0000313" key="4">
    <source>
        <dbReference type="EMBL" id="SNZ07943.1"/>
    </source>
</evidence>
<name>A0A285NGC1_9HYPH</name>
<organism evidence="4 5">
    <name type="scientific">Cohaesibacter gelatinilyticus</name>
    <dbReference type="NCBI Taxonomy" id="372072"/>
    <lineage>
        <taxon>Bacteria</taxon>
        <taxon>Pseudomonadati</taxon>
        <taxon>Pseudomonadota</taxon>
        <taxon>Alphaproteobacteria</taxon>
        <taxon>Hyphomicrobiales</taxon>
        <taxon>Cohaesibacteraceae</taxon>
    </lineage>
</organism>
<dbReference type="EMBL" id="OBEL01000001">
    <property type="protein sequence ID" value="SNZ07943.1"/>
    <property type="molecule type" value="Genomic_DNA"/>
</dbReference>
<evidence type="ECO:0000256" key="2">
    <source>
        <dbReference type="ARBA" id="ARBA00022777"/>
    </source>
</evidence>
<dbReference type="AlphaFoldDB" id="A0A285NGC1"/>
<dbReference type="Pfam" id="PF00294">
    <property type="entry name" value="PfkB"/>
    <property type="match status" value="1"/>
</dbReference>
<dbReference type="InterPro" id="IPR029056">
    <property type="entry name" value="Ribokinase-like"/>
</dbReference>
<keyword evidence="5" id="KW-1185">Reference proteome</keyword>
<evidence type="ECO:0000313" key="5">
    <source>
        <dbReference type="Proteomes" id="UP000219439"/>
    </source>
</evidence>
<dbReference type="GO" id="GO:0016301">
    <property type="term" value="F:kinase activity"/>
    <property type="evidence" value="ECO:0007669"/>
    <property type="project" value="UniProtKB-KW"/>
</dbReference>
<dbReference type="Gene3D" id="3.40.1190.20">
    <property type="match status" value="1"/>
</dbReference>
<keyword evidence="1" id="KW-0808">Transferase</keyword>
<dbReference type="Proteomes" id="UP000219439">
    <property type="component" value="Unassembled WGS sequence"/>
</dbReference>
<evidence type="ECO:0000259" key="3">
    <source>
        <dbReference type="Pfam" id="PF00294"/>
    </source>
</evidence>
<feature type="domain" description="Carbohydrate kinase PfkB" evidence="3">
    <location>
        <begin position="5"/>
        <end position="340"/>
    </location>
</feature>
<sequence length="373" mass="40128">MKTATIGSAMIDIITVVADHDIERISMTNADNSFLMLEQGRKIDALNITTHVGGGAINAAVAFARQGHETTPTVKIGKDLEGKQVQALLDREGLKTSNLMQTDKATTGRSVIIASHDRNASIFTMRGANCLITEKEITQELFAGIDLLHIAPMSNESADAFPAIAKRGKEAGAFVVANPGKRQITRRGEDLLGSIQNLDLININRHEAETLLPLLMKQTKGSAIKSIQISDDHASGLLTRGLLNEHHHCTLAGFMSAIQNLGCRHVLVTDGTGGAYLATPEGLYHCPILKTEVKGSAGAGDSFTSTSGLQLAAGTEPAKALQLASINASSVVEYVDTQTGLLSMDELKKRLKIHVDKLPIQFWPWQQEPRQLN</sequence>